<gene>
    <name evidence="1" type="ORF">A3783_05405</name>
</gene>
<comment type="caution">
    <text evidence="1">The sequence shown here is derived from an EMBL/GenBank/DDBJ whole genome shotgun (WGS) entry which is preliminary data.</text>
</comment>
<evidence type="ECO:0008006" key="3">
    <source>
        <dbReference type="Google" id="ProtNLM"/>
    </source>
</evidence>
<name>A0ABX2VAX3_9BACL</name>
<accession>A0ABX2VAX3</accession>
<dbReference type="InterPro" id="IPR025352">
    <property type="entry name" value="DUF4256"/>
</dbReference>
<protein>
    <recommendedName>
        <fullName evidence="3">DUF4256 domain-containing protein</fullName>
    </recommendedName>
</protein>
<sequence length="176" mass="20332">MPKEYEDLRKTLHDRFTRYPDRHPALTWSTVEAELTDDRLRALDWMEQTGGEPDVVVMPDGQWLYVDCAEESPTGRRSLCYDNEALEKRKKNKPLGSAVATASEYGVVVLTEDHYRHLQTVGAFDLKTSSWIETPESIRMQGGALFCDRRYGNVFTYHNGADSYYANRGFRTYLTF</sequence>
<evidence type="ECO:0000313" key="2">
    <source>
        <dbReference type="Proteomes" id="UP000078447"/>
    </source>
</evidence>
<dbReference type="RefSeq" id="WP_028106219.1">
    <property type="nucleotide sequence ID" value="NZ_LVVL01000001.1"/>
</dbReference>
<dbReference type="Proteomes" id="UP000078447">
    <property type="component" value="Unassembled WGS sequence"/>
</dbReference>
<keyword evidence="2" id="KW-1185">Reference proteome</keyword>
<proteinExistence type="predicted"/>
<reference evidence="1 2" key="1">
    <citation type="submission" date="2016-03" db="EMBL/GenBank/DDBJ databases">
        <authorList>
            <person name="Cho S.-Y."/>
            <person name="Lim S."/>
            <person name="Kim H."/>
            <person name="Soh E.H."/>
            <person name="Moon J.S."/>
        </authorList>
    </citation>
    <scope>NUCLEOTIDE SEQUENCE [LARGE SCALE GENOMIC DNA]</scope>
    <source>
        <strain evidence="1 2">KCTC 3810</strain>
    </source>
</reference>
<organism evidence="1 2">
    <name type="scientific">Exiguobacterium undae</name>
    <dbReference type="NCBI Taxonomy" id="169177"/>
    <lineage>
        <taxon>Bacteria</taxon>
        <taxon>Bacillati</taxon>
        <taxon>Bacillota</taxon>
        <taxon>Bacilli</taxon>
        <taxon>Bacillales</taxon>
        <taxon>Bacillales Family XII. Incertae Sedis</taxon>
        <taxon>Exiguobacterium</taxon>
    </lineage>
</organism>
<dbReference type="Pfam" id="PF14066">
    <property type="entry name" value="DUF4256"/>
    <property type="match status" value="1"/>
</dbReference>
<evidence type="ECO:0000313" key="1">
    <source>
        <dbReference type="EMBL" id="OAN15372.1"/>
    </source>
</evidence>
<dbReference type="EMBL" id="LVVL01000001">
    <property type="protein sequence ID" value="OAN15372.1"/>
    <property type="molecule type" value="Genomic_DNA"/>
</dbReference>